<evidence type="ECO:0000256" key="3">
    <source>
        <dbReference type="ARBA" id="ARBA00022989"/>
    </source>
</evidence>
<evidence type="ECO:0000256" key="2">
    <source>
        <dbReference type="ARBA" id="ARBA00022692"/>
    </source>
</evidence>
<feature type="transmembrane region" description="Helical" evidence="6">
    <location>
        <begin position="163"/>
        <end position="180"/>
    </location>
</feature>
<dbReference type="InterPro" id="IPR036259">
    <property type="entry name" value="MFS_trans_sf"/>
</dbReference>
<dbReference type="AlphaFoldDB" id="A0A9P5BV98"/>
<evidence type="ECO:0000256" key="5">
    <source>
        <dbReference type="SAM" id="MobiDB-lite"/>
    </source>
</evidence>
<evidence type="ECO:0000256" key="1">
    <source>
        <dbReference type="ARBA" id="ARBA00004141"/>
    </source>
</evidence>
<accession>A0A9P5BV98</accession>
<keyword evidence="2 6" id="KW-0812">Transmembrane</keyword>
<dbReference type="GO" id="GO:0022857">
    <property type="term" value="F:transmembrane transporter activity"/>
    <property type="evidence" value="ECO:0007669"/>
    <property type="project" value="InterPro"/>
</dbReference>
<feature type="transmembrane region" description="Helical" evidence="6">
    <location>
        <begin position="122"/>
        <end position="143"/>
    </location>
</feature>
<evidence type="ECO:0000256" key="4">
    <source>
        <dbReference type="ARBA" id="ARBA00023136"/>
    </source>
</evidence>
<feature type="region of interest" description="Disordered" evidence="5">
    <location>
        <begin position="260"/>
        <end position="287"/>
    </location>
</feature>
<dbReference type="PANTHER" id="PTHR23501:SF78">
    <property type="entry name" value="MAJOR FACILITATOR SUPERFAMILY (MFS) PROFILE DOMAIN-CONTAINING PROTEIN-RELATED"/>
    <property type="match status" value="1"/>
</dbReference>
<evidence type="ECO:0000313" key="7">
    <source>
        <dbReference type="EMBL" id="KAF3032080.1"/>
    </source>
</evidence>
<feature type="transmembrane region" description="Helical" evidence="6">
    <location>
        <begin position="6"/>
        <end position="24"/>
    </location>
</feature>
<dbReference type="InterPro" id="IPR011701">
    <property type="entry name" value="MFS"/>
</dbReference>
<dbReference type="GO" id="GO:0005886">
    <property type="term" value="C:plasma membrane"/>
    <property type="evidence" value="ECO:0007669"/>
    <property type="project" value="TreeGrafter"/>
</dbReference>
<dbReference type="PANTHER" id="PTHR23501">
    <property type="entry name" value="MAJOR FACILITATOR SUPERFAMILY"/>
    <property type="match status" value="1"/>
</dbReference>
<comment type="subcellular location">
    <subcellularLocation>
        <location evidence="1">Membrane</location>
        <topology evidence="1">Multi-pass membrane protein</topology>
    </subcellularLocation>
</comment>
<keyword evidence="4 6" id="KW-0472">Membrane</keyword>
<dbReference type="Proteomes" id="UP000758155">
    <property type="component" value="Unassembled WGS sequence"/>
</dbReference>
<feature type="transmembrane region" description="Helical" evidence="6">
    <location>
        <begin position="229"/>
        <end position="247"/>
    </location>
</feature>
<keyword evidence="3 6" id="KW-1133">Transmembrane helix</keyword>
<comment type="caution">
    <text evidence="7">The sequence shown here is derived from an EMBL/GenBank/DDBJ whole genome shotgun (WGS) entry which is preliminary data.</text>
</comment>
<feature type="transmembrane region" description="Helical" evidence="6">
    <location>
        <begin position="60"/>
        <end position="84"/>
    </location>
</feature>
<sequence>MLTVGVSCMIAFVAHLPMIPFSLFKSVPVATMLMQNLLFGIVYYTQLYYLPLFFQNTHQLTPLISAALLLPMTGSQMLASIAAGRYISWKERYGEIIWVGFFCWTSGIGLCCSFDVDTPKYAMVLVFLVEGIGIGCIFQPMIVAIQAHCPEAQRAVVISNRNFIRALGGAIGLVVSATIMQNKLQQLMPAEFVALSQMAYHTPDLDKIGATPAQKQDVLRAYARASRSVFVMNVPLIALCLLGCILIQDRGLQRPDEVDLKRPSAHSSDQTLARGVETRPTQSSVSTLAQDIFPPSRTLCNPTLAQEVGEGSRPAPCPATLNLSSGFHHGWKLPQGIESEK</sequence>
<evidence type="ECO:0000256" key="6">
    <source>
        <dbReference type="SAM" id="Phobius"/>
    </source>
</evidence>
<keyword evidence="8" id="KW-1185">Reference proteome</keyword>
<protein>
    <submittedName>
        <fullName evidence="7">Uncharacterized protein</fullName>
    </submittedName>
</protein>
<feature type="transmembrane region" description="Helical" evidence="6">
    <location>
        <begin position="96"/>
        <end position="116"/>
    </location>
</feature>
<dbReference type="OrthoDB" id="10021397at2759"/>
<dbReference type="Pfam" id="PF07690">
    <property type="entry name" value="MFS_1"/>
    <property type="match status" value="1"/>
</dbReference>
<feature type="transmembrane region" description="Helical" evidence="6">
    <location>
        <begin position="36"/>
        <end position="54"/>
    </location>
</feature>
<proteinExistence type="predicted"/>
<gene>
    <name evidence="7" type="ORF">E8E12_001953</name>
</gene>
<dbReference type="Gene3D" id="1.20.1250.20">
    <property type="entry name" value="MFS general substrate transporter like domains"/>
    <property type="match status" value="1"/>
</dbReference>
<dbReference type="SUPFAM" id="SSF103473">
    <property type="entry name" value="MFS general substrate transporter"/>
    <property type="match status" value="1"/>
</dbReference>
<evidence type="ECO:0000313" key="8">
    <source>
        <dbReference type="Proteomes" id="UP000758155"/>
    </source>
</evidence>
<organism evidence="7 8">
    <name type="scientific">Didymella heteroderae</name>
    <dbReference type="NCBI Taxonomy" id="1769908"/>
    <lineage>
        <taxon>Eukaryota</taxon>
        <taxon>Fungi</taxon>
        <taxon>Dikarya</taxon>
        <taxon>Ascomycota</taxon>
        <taxon>Pezizomycotina</taxon>
        <taxon>Dothideomycetes</taxon>
        <taxon>Pleosporomycetidae</taxon>
        <taxon>Pleosporales</taxon>
        <taxon>Pleosporineae</taxon>
        <taxon>Didymellaceae</taxon>
        <taxon>Didymella</taxon>
    </lineage>
</organism>
<dbReference type="EMBL" id="SWKV01000111">
    <property type="protein sequence ID" value="KAF3032080.1"/>
    <property type="molecule type" value="Genomic_DNA"/>
</dbReference>
<name>A0A9P5BV98_9PLEO</name>
<reference evidence="7" key="1">
    <citation type="submission" date="2019-04" db="EMBL/GenBank/DDBJ databases">
        <title>Sequencing of skin fungus with MAO and IRED activity.</title>
        <authorList>
            <person name="Marsaioli A.J."/>
            <person name="Bonatto J.M.C."/>
            <person name="Reis Junior O."/>
        </authorList>
    </citation>
    <scope>NUCLEOTIDE SEQUENCE</scope>
    <source>
        <strain evidence="7">28M1</strain>
    </source>
</reference>